<keyword evidence="8" id="KW-1185">Reference proteome</keyword>
<accession>A0ABT5DFN9</accession>
<keyword evidence="3 7" id="KW-0418">Kinase</keyword>
<dbReference type="Gene3D" id="3.30.200.20">
    <property type="entry name" value="Phosphorylase Kinase, domain 1"/>
    <property type="match status" value="1"/>
</dbReference>
<dbReference type="Gene3D" id="1.10.510.10">
    <property type="entry name" value="Transferase(Phosphotransferase) domain 1"/>
    <property type="match status" value="1"/>
</dbReference>
<keyword evidence="2" id="KW-0547">Nucleotide-binding</keyword>
<keyword evidence="7" id="KW-0723">Serine/threonine-protein kinase</keyword>
<dbReference type="GO" id="GO:0004674">
    <property type="term" value="F:protein serine/threonine kinase activity"/>
    <property type="evidence" value="ECO:0007669"/>
    <property type="project" value="UniProtKB-KW"/>
</dbReference>
<name>A0ABT5DFN9_9BACT</name>
<proteinExistence type="predicted"/>
<comment type="caution">
    <text evidence="7">The sequence shown here is derived from an EMBL/GenBank/DDBJ whole genome shotgun (WGS) entry which is preliminary data.</text>
</comment>
<keyword evidence="4" id="KW-0067">ATP-binding</keyword>
<feature type="region of interest" description="Disordered" evidence="5">
    <location>
        <begin position="420"/>
        <end position="444"/>
    </location>
</feature>
<feature type="compositionally biased region" description="Pro residues" evidence="5">
    <location>
        <begin position="422"/>
        <end position="444"/>
    </location>
</feature>
<organism evidence="7 8">
    <name type="scientific">Stigmatella ashevillensis</name>
    <dbReference type="NCBI Taxonomy" id="2995309"/>
    <lineage>
        <taxon>Bacteria</taxon>
        <taxon>Pseudomonadati</taxon>
        <taxon>Myxococcota</taxon>
        <taxon>Myxococcia</taxon>
        <taxon>Myxococcales</taxon>
        <taxon>Cystobacterineae</taxon>
        <taxon>Archangiaceae</taxon>
        <taxon>Stigmatella</taxon>
    </lineage>
</organism>
<dbReference type="PANTHER" id="PTHR43289:SF6">
    <property type="entry name" value="SERINE_THREONINE-PROTEIN KINASE NEKL-3"/>
    <property type="match status" value="1"/>
</dbReference>
<feature type="domain" description="Protein kinase" evidence="6">
    <location>
        <begin position="8"/>
        <end position="281"/>
    </location>
</feature>
<dbReference type="RefSeq" id="WP_272141098.1">
    <property type="nucleotide sequence ID" value="NZ_JAQNDM010000002.1"/>
</dbReference>
<dbReference type="CDD" id="cd14014">
    <property type="entry name" value="STKc_PknB_like"/>
    <property type="match status" value="1"/>
</dbReference>
<evidence type="ECO:0000256" key="3">
    <source>
        <dbReference type="ARBA" id="ARBA00022777"/>
    </source>
</evidence>
<protein>
    <submittedName>
        <fullName evidence="7">Serine/threonine protein kinase</fullName>
    </submittedName>
</protein>
<evidence type="ECO:0000256" key="2">
    <source>
        <dbReference type="ARBA" id="ARBA00022741"/>
    </source>
</evidence>
<feature type="region of interest" description="Disordered" evidence="5">
    <location>
        <begin position="504"/>
        <end position="549"/>
    </location>
</feature>
<dbReference type="PANTHER" id="PTHR43289">
    <property type="entry name" value="MITOGEN-ACTIVATED PROTEIN KINASE KINASE KINASE 20-RELATED"/>
    <property type="match status" value="1"/>
</dbReference>
<dbReference type="PROSITE" id="PS50011">
    <property type="entry name" value="PROTEIN_KINASE_DOM"/>
    <property type="match status" value="1"/>
</dbReference>
<dbReference type="InterPro" id="IPR013229">
    <property type="entry name" value="PEGA"/>
</dbReference>
<evidence type="ECO:0000259" key="6">
    <source>
        <dbReference type="PROSITE" id="PS50011"/>
    </source>
</evidence>
<evidence type="ECO:0000313" key="8">
    <source>
        <dbReference type="Proteomes" id="UP001221838"/>
    </source>
</evidence>
<feature type="region of interest" description="Disordered" evidence="5">
    <location>
        <begin position="309"/>
        <end position="378"/>
    </location>
</feature>
<feature type="compositionally biased region" description="Basic and acidic residues" evidence="5">
    <location>
        <begin position="350"/>
        <end position="360"/>
    </location>
</feature>
<dbReference type="PROSITE" id="PS00109">
    <property type="entry name" value="PROTEIN_KINASE_TYR"/>
    <property type="match status" value="1"/>
</dbReference>
<dbReference type="SUPFAM" id="SSF56112">
    <property type="entry name" value="Protein kinase-like (PK-like)"/>
    <property type="match status" value="1"/>
</dbReference>
<evidence type="ECO:0000256" key="5">
    <source>
        <dbReference type="SAM" id="MobiDB-lite"/>
    </source>
</evidence>
<dbReference type="Pfam" id="PF08308">
    <property type="entry name" value="PEGA"/>
    <property type="match status" value="1"/>
</dbReference>
<dbReference type="InterPro" id="IPR000719">
    <property type="entry name" value="Prot_kinase_dom"/>
</dbReference>
<dbReference type="InterPro" id="IPR011009">
    <property type="entry name" value="Kinase-like_dom_sf"/>
</dbReference>
<reference evidence="7 8" key="1">
    <citation type="submission" date="2022-11" db="EMBL/GenBank/DDBJ databases">
        <title>Minimal conservation of predation-associated metabolite biosynthetic gene clusters underscores biosynthetic potential of Myxococcota including descriptions for ten novel species: Archangium lansinium sp. nov., Myxococcus landrumus sp. nov., Nannocystis bai.</title>
        <authorList>
            <person name="Ahearne A."/>
            <person name="Stevens C."/>
            <person name="Dowd S."/>
        </authorList>
    </citation>
    <scope>NUCLEOTIDE SEQUENCE [LARGE SCALE GENOMIC DNA]</scope>
    <source>
        <strain evidence="7 8">NCWAL01</strain>
    </source>
</reference>
<dbReference type="InterPro" id="IPR008266">
    <property type="entry name" value="Tyr_kinase_AS"/>
</dbReference>
<feature type="region of interest" description="Disordered" evidence="5">
    <location>
        <begin position="467"/>
        <end position="486"/>
    </location>
</feature>
<dbReference type="Pfam" id="PF00069">
    <property type="entry name" value="Pkinase"/>
    <property type="match status" value="1"/>
</dbReference>
<dbReference type="EMBL" id="JAQNDM010000002">
    <property type="protein sequence ID" value="MDC0711137.1"/>
    <property type="molecule type" value="Genomic_DNA"/>
</dbReference>
<sequence length="549" mass="58513">MAVSFGKYDLLRKIASGGMGQVFLARERGGVERLVVLKLILPHLAEDDEFLTMFLEEARLVGRLRHPNLVTILDLSEIEGRHCLAMEFVQGDDLRRLDKQARLKGQLLPPGVVLRIISEAAAGLDYAHQARDAQGQPLKLVHRDVSPQNILVGFDGGVKIIDFGVAKAAGSSQQTATGVLKGKYPYMSPEQASGQAIDGRSDQFALGVVMWELLTGKRLFKGESDLMTLRLVKDCQVPYPSQLNPKLPPGLDEVVMRALEATPQKRFPDCGAFRLALEDYIIQMRLSASSAHLAAYLRGLYAERISTESDPSKLDQLAEDSDLDSKADSSRSSLRSGVQPAPGTPSRSPVKSETRSRRAVDALIGPAPAPRHETTRGTVSLEAAPVPVGRGVPRVALAIGGAVALLLAGTAVVFLRPQASETPPPRLAVNTPPSPPVGVPEPPPPTPPVAEPLKVNLVLASEPEGAQVHVGGEPLGKTPRPLTLEPGAPPILVTMTMEGYEPVTRSVSASDGPTVQVALERRPTGTAKPPPTQGKKPSPAPSLGIKTGR</sequence>
<dbReference type="Proteomes" id="UP001221838">
    <property type="component" value="Unassembled WGS sequence"/>
</dbReference>
<keyword evidence="1" id="KW-0808">Transferase</keyword>
<gene>
    <name evidence="7" type="ORF">POL68_21895</name>
</gene>
<evidence type="ECO:0000256" key="1">
    <source>
        <dbReference type="ARBA" id="ARBA00022679"/>
    </source>
</evidence>
<evidence type="ECO:0000313" key="7">
    <source>
        <dbReference type="EMBL" id="MDC0711137.1"/>
    </source>
</evidence>
<evidence type="ECO:0000256" key="4">
    <source>
        <dbReference type="ARBA" id="ARBA00022840"/>
    </source>
</evidence>